<dbReference type="Proteomes" id="UP001519308">
    <property type="component" value="Unassembled WGS sequence"/>
</dbReference>
<dbReference type="Pfam" id="PF09924">
    <property type="entry name" value="LPG_synthase_C"/>
    <property type="match status" value="1"/>
</dbReference>
<dbReference type="EMBL" id="JAGGLL010000003">
    <property type="protein sequence ID" value="MBP2020730.1"/>
    <property type="molecule type" value="Genomic_DNA"/>
</dbReference>
<comment type="caution">
    <text evidence="2">The sequence shown here is derived from an EMBL/GenBank/DDBJ whole genome shotgun (WGS) entry which is preliminary data.</text>
</comment>
<dbReference type="PANTHER" id="PTHR41373">
    <property type="entry name" value="DUF2156 DOMAIN-CONTAINING PROTEIN"/>
    <property type="match status" value="1"/>
</dbReference>
<evidence type="ECO:0000259" key="1">
    <source>
        <dbReference type="Pfam" id="PF09924"/>
    </source>
</evidence>
<feature type="domain" description="Phosphatidylglycerol lysyltransferase C-terminal" evidence="1">
    <location>
        <begin position="22"/>
        <end position="295"/>
    </location>
</feature>
<evidence type="ECO:0000313" key="3">
    <source>
        <dbReference type="Proteomes" id="UP001519308"/>
    </source>
</evidence>
<protein>
    <recommendedName>
        <fullName evidence="1">Phosphatidylglycerol lysyltransferase C-terminal domain-containing protein</fullName>
    </recommendedName>
</protein>
<sequence length="299" mass="35057">MLSFKNLTIEDKNIIKPYITPYKFNTCEFSFATLVIWSRACNIEYTIEEGVLIIKKKDYHGKSHLVQLLGYDKNSLKPIVETLKEEKKTTGLDYLFKEVEWNFVQDLIQVYGDQVIYEEDRDNFDYIYESNSLITMTGKVLHKKRNHFNKFDKGYNHRLEIINSLEVREDCKRVAKIWHDSYGIYDKLTDYELEAINQVLDHWDLLDLKGVAVYVDNNIAGFSIGEIVNEEMAIIHFEKGDKDYSGVFAFINQKSTEMLYSDIPYINREDDMGLPGLRIAKMSYGPVKLEKKYTIIDIL</sequence>
<dbReference type="PANTHER" id="PTHR41373:SF1">
    <property type="entry name" value="PHOSPHATIDYLGLYCEROL LYSYLTRANSFERASE C-TERMINAL DOMAIN-CONTAINING PROTEIN"/>
    <property type="match status" value="1"/>
</dbReference>
<name>A0ABS4K0F1_9CLOT</name>
<dbReference type="InterPro" id="IPR024320">
    <property type="entry name" value="LPG_synthase_C"/>
</dbReference>
<gene>
    <name evidence="2" type="ORF">J2Z44_000514</name>
</gene>
<dbReference type="SUPFAM" id="SSF55729">
    <property type="entry name" value="Acyl-CoA N-acyltransferases (Nat)"/>
    <property type="match status" value="2"/>
</dbReference>
<proteinExistence type="predicted"/>
<accession>A0ABS4K0F1</accession>
<keyword evidence="3" id="KW-1185">Reference proteome</keyword>
<dbReference type="RefSeq" id="WP_021284024.1">
    <property type="nucleotide sequence ID" value="NZ_JAGGLL010000003.1"/>
</dbReference>
<dbReference type="InterPro" id="IPR016181">
    <property type="entry name" value="Acyl_CoA_acyltransferase"/>
</dbReference>
<dbReference type="Gene3D" id="3.40.630.30">
    <property type="match status" value="1"/>
</dbReference>
<evidence type="ECO:0000313" key="2">
    <source>
        <dbReference type="EMBL" id="MBP2020730.1"/>
    </source>
</evidence>
<dbReference type="InterPro" id="IPR016732">
    <property type="entry name" value="UCP018688"/>
</dbReference>
<dbReference type="PIRSF" id="PIRSF018688">
    <property type="entry name" value="UCP018688"/>
    <property type="match status" value="1"/>
</dbReference>
<reference evidence="2 3" key="1">
    <citation type="submission" date="2021-03" db="EMBL/GenBank/DDBJ databases">
        <title>Genomic Encyclopedia of Type Strains, Phase IV (KMG-IV): sequencing the most valuable type-strain genomes for metagenomic binning, comparative biology and taxonomic classification.</title>
        <authorList>
            <person name="Goeker M."/>
        </authorList>
    </citation>
    <scope>NUCLEOTIDE SEQUENCE [LARGE SCALE GENOMIC DNA]</scope>
    <source>
        <strain evidence="2 3">DSM 28650</strain>
    </source>
</reference>
<organism evidence="2 3">
    <name type="scientific">Clostridium punense</name>
    <dbReference type="NCBI Taxonomy" id="1054297"/>
    <lineage>
        <taxon>Bacteria</taxon>
        <taxon>Bacillati</taxon>
        <taxon>Bacillota</taxon>
        <taxon>Clostridia</taxon>
        <taxon>Eubacteriales</taxon>
        <taxon>Clostridiaceae</taxon>
        <taxon>Clostridium</taxon>
    </lineage>
</organism>